<gene>
    <name evidence="1" type="ORF">RchiOBHm_Chr7g0224001</name>
</gene>
<proteinExistence type="predicted"/>
<protein>
    <submittedName>
        <fullName evidence="1">Uncharacterized protein</fullName>
    </submittedName>
</protein>
<dbReference type="AlphaFoldDB" id="A0A2P6PDP7"/>
<evidence type="ECO:0000313" key="2">
    <source>
        <dbReference type="Proteomes" id="UP000238479"/>
    </source>
</evidence>
<reference evidence="1 2" key="1">
    <citation type="journal article" date="2018" name="Nat. Genet.">
        <title>The Rosa genome provides new insights in the design of modern roses.</title>
        <authorList>
            <person name="Bendahmane M."/>
        </authorList>
    </citation>
    <scope>NUCLEOTIDE SEQUENCE [LARGE SCALE GENOMIC DNA]</scope>
    <source>
        <strain evidence="2">cv. Old Blush</strain>
    </source>
</reference>
<comment type="caution">
    <text evidence="1">The sequence shown here is derived from an EMBL/GenBank/DDBJ whole genome shotgun (WGS) entry which is preliminary data.</text>
</comment>
<dbReference type="Proteomes" id="UP000238479">
    <property type="component" value="Chromosome 7"/>
</dbReference>
<name>A0A2P6PDP7_ROSCH</name>
<accession>A0A2P6PDP7</accession>
<keyword evidence="2" id="KW-1185">Reference proteome</keyword>
<dbReference type="Gramene" id="PRQ20057">
    <property type="protein sequence ID" value="PRQ20057"/>
    <property type="gene ID" value="RchiOBHm_Chr7g0224001"/>
</dbReference>
<evidence type="ECO:0000313" key="1">
    <source>
        <dbReference type="EMBL" id="PRQ20057.1"/>
    </source>
</evidence>
<dbReference type="EMBL" id="PDCK01000045">
    <property type="protein sequence ID" value="PRQ20057.1"/>
    <property type="molecule type" value="Genomic_DNA"/>
</dbReference>
<sequence>MTLMAVYRLVPCPLCLHSPYPLCHILTRNLLHSFTNCMHNHFLHLQLVLMGSVVCRKWETKSSATLIQDFKFLT</sequence>
<organism evidence="1 2">
    <name type="scientific">Rosa chinensis</name>
    <name type="common">China rose</name>
    <dbReference type="NCBI Taxonomy" id="74649"/>
    <lineage>
        <taxon>Eukaryota</taxon>
        <taxon>Viridiplantae</taxon>
        <taxon>Streptophyta</taxon>
        <taxon>Embryophyta</taxon>
        <taxon>Tracheophyta</taxon>
        <taxon>Spermatophyta</taxon>
        <taxon>Magnoliopsida</taxon>
        <taxon>eudicotyledons</taxon>
        <taxon>Gunneridae</taxon>
        <taxon>Pentapetalae</taxon>
        <taxon>rosids</taxon>
        <taxon>fabids</taxon>
        <taxon>Rosales</taxon>
        <taxon>Rosaceae</taxon>
        <taxon>Rosoideae</taxon>
        <taxon>Rosoideae incertae sedis</taxon>
        <taxon>Rosa</taxon>
    </lineage>
</organism>